<dbReference type="EMBL" id="BGPR01014777">
    <property type="protein sequence ID" value="GBN66638.1"/>
    <property type="molecule type" value="Genomic_DNA"/>
</dbReference>
<dbReference type="InterPro" id="IPR000873">
    <property type="entry name" value="AMP-dep_synth/lig_dom"/>
</dbReference>
<accession>A0A4Y2QTJ2</accession>
<dbReference type="PANTHER" id="PTHR42921:SF1">
    <property type="entry name" value="ACETOACETYL-COA SYNTHETASE"/>
    <property type="match status" value="1"/>
</dbReference>
<dbReference type="InterPro" id="IPR042099">
    <property type="entry name" value="ANL_N_sf"/>
</dbReference>
<dbReference type="AlphaFoldDB" id="A0A4Y2QTJ2"/>
<dbReference type="Pfam" id="PF00501">
    <property type="entry name" value="AMP-binding"/>
    <property type="match status" value="1"/>
</dbReference>
<sequence length="411" mass="45978">EDSKVETYTFSQMYEQSRLYAAAFRKFGLKEGDRVACYMSNRKEAYFAMHAVTSIGAIWTGALPLLGSEAVVNRFKQVKPRVLLTIDRFLQEGEEIDMLPKVKDIVNDLPTLEKVLIVASNPDSYTKDISCIKNSCFFDEFLKLGVEKDGSIPPMKFEQVSFSHPVIINYTSGTTGLPKPVVHGTGALMSVSNCFFINFDTDRDSVWLSVSPVGWASWIIFAALHFLGQTLVLYEGAPYYLTPTHMWDLLDKHRVSHLFVPASVVDELQKRGYIPTEKHDLSSLKFTLAGASVVKSNNYDFMKKILPHVLFANSYGCTEAMGVCLAMETSLPAFKTEINAPCLGTSMEVFDESSNPVVGELGEIVISKPLPNLCLGLWGDEDGSIFREKYFSKYKGKLYSIILKTYVTPNF</sequence>
<feature type="domain" description="AMP-dependent synthetase/ligase" evidence="1">
    <location>
        <begin position="5"/>
        <end position="372"/>
    </location>
</feature>
<evidence type="ECO:0000313" key="2">
    <source>
        <dbReference type="EMBL" id="GBN66638.1"/>
    </source>
</evidence>
<name>A0A4Y2QTJ2_ARAVE</name>
<evidence type="ECO:0000313" key="3">
    <source>
        <dbReference type="Proteomes" id="UP000499080"/>
    </source>
</evidence>
<gene>
    <name evidence="2" type="primary">AACS_24</name>
    <name evidence="2" type="ORF">AVEN_217946_1</name>
</gene>
<reference evidence="2 3" key="1">
    <citation type="journal article" date="2019" name="Sci. Rep.">
        <title>Orb-weaving spider Araneus ventricosus genome elucidates the spidroin gene catalogue.</title>
        <authorList>
            <person name="Kono N."/>
            <person name="Nakamura H."/>
            <person name="Ohtoshi R."/>
            <person name="Moran D.A.P."/>
            <person name="Shinohara A."/>
            <person name="Yoshida Y."/>
            <person name="Fujiwara M."/>
            <person name="Mori M."/>
            <person name="Tomita M."/>
            <person name="Arakawa K."/>
        </authorList>
    </citation>
    <scope>NUCLEOTIDE SEQUENCE [LARGE SCALE GENOMIC DNA]</scope>
</reference>
<comment type="caution">
    <text evidence="2">The sequence shown here is derived from an EMBL/GenBank/DDBJ whole genome shotgun (WGS) entry which is preliminary data.</text>
</comment>
<dbReference type="GO" id="GO:0030729">
    <property type="term" value="F:acetoacetate-CoA ligase activity"/>
    <property type="evidence" value="ECO:0007669"/>
    <property type="project" value="TreeGrafter"/>
</dbReference>
<dbReference type="OrthoDB" id="10253869at2759"/>
<dbReference type="PROSITE" id="PS00455">
    <property type="entry name" value="AMP_BINDING"/>
    <property type="match status" value="1"/>
</dbReference>
<proteinExistence type="predicted"/>
<keyword evidence="3" id="KW-1185">Reference proteome</keyword>
<organism evidence="2 3">
    <name type="scientific">Araneus ventricosus</name>
    <name type="common">Orbweaver spider</name>
    <name type="synonym">Epeira ventricosa</name>
    <dbReference type="NCBI Taxonomy" id="182803"/>
    <lineage>
        <taxon>Eukaryota</taxon>
        <taxon>Metazoa</taxon>
        <taxon>Ecdysozoa</taxon>
        <taxon>Arthropoda</taxon>
        <taxon>Chelicerata</taxon>
        <taxon>Arachnida</taxon>
        <taxon>Araneae</taxon>
        <taxon>Araneomorphae</taxon>
        <taxon>Entelegynae</taxon>
        <taxon>Araneoidea</taxon>
        <taxon>Araneidae</taxon>
        <taxon>Araneus</taxon>
    </lineage>
</organism>
<dbReference type="Gene3D" id="3.40.50.12780">
    <property type="entry name" value="N-terminal domain of ligase-like"/>
    <property type="match status" value="1"/>
</dbReference>
<feature type="non-terminal residue" evidence="2">
    <location>
        <position position="1"/>
    </location>
</feature>
<dbReference type="InterPro" id="IPR020845">
    <property type="entry name" value="AMP-binding_CS"/>
</dbReference>
<evidence type="ECO:0000259" key="1">
    <source>
        <dbReference type="Pfam" id="PF00501"/>
    </source>
</evidence>
<dbReference type="PANTHER" id="PTHR42921">
    <property type="entry name" value="ACETOACETYL-COA SYNTHETASE"/>
    <property type="match status" value="1"/>
</dbReference>
<dbReference type="Proteomes" id="UP000499080">
    <property type="component" value="Unassembled WGS sequence"/>
</dbReference>
<dbReference type="SUPFAM" id="SSF56801">
    <property type="entry name" value="Acetyl-CoA synthetase-like"/>
    <property type="match status" value="1"/>
</dbReference>
<protein>
    <submittedName>
        <fullName evidence="2">Acetoacetyl-CoA synthetase</fullName>
    </submittedName>
</protein>